<dbReference type="Gene3D" id="3.30.390.10">
    <property type="entry name" value="Enolase-like, N-terminal domain"/>
    <property type="match status" value="1"/>
</dbReference>
<gene>
    <name evidence="5" type="ORF">ACFSSA_15205</name>
</gene>
<comment type="caution">
    <text evidence="5">The sequence shown here is derived from an EMBL/GenBank/DDBJ whole genome shotgun (WGS) entry which is preliminary data.</text>
</comment>
<accession>A0ABW5DAT4</accession>
<evidence type="ECO:0000256" key="1">
    <source>
        <dbReference type="ARBA" id="ARBA00022723"/>
    </source>
</evidence>
<feature type="domain" description="OSBS enolase-like N-terminal" evidence="4">
    <location>
        <begin position="9"/>
        <end position="83"/>
    </location>
</feature>
<dbReference type="Pfam" id="PF22015">
    <property type="entry name" value="OSBS_N"/>
    <property type="match status" value="1"/>
</dbReference>
<dbReference type="Proteomes" id="UP001597375">
    <property type="component" value="Unassembled WGS sequence"/>
</dbReference>
<dbReference type="RefSeq" id="WP_386821470.1">
    <property type="nucleotide sequence ID" value="NZ_JBHUIT010000034.1"/>
</dbReference>
<keyword evidence="3" id="KW-0456">Lyase</keyword>
<keyword evidence="6" id="KW-1185">Reference proteome</keyword>
<evidence type="ECO:0000259" key="4">
    <source>
        <dbReference type="Pfam" id="PF22015"/>
    </source>
</evidence>
<dbReference type="Gene3D" id="3.20.20.120">
    <property type="entry name" value="Enolase-like C-terminal domain"/>
    <property type="match status" value="1"/>
</dbReference>
<evidence type="ECO:0000256" key="2">
    <source>
        <dbReference type="ARBA" id="ARBA00022842"/>
    </source>
</evidence>
<reference evidence="6" key="1">
    <citation type="journal article" date="2019" name="Int. J. Syst. Evol. Microbiol.">
        <title>The Global Catalogue of Microorganisms (GCM) 10K type strain sequencing project: providing services to taxonomists for standard genome sequencing and annotation.</title>
        <authorList>
            <consortium name="The Broad Institute Genomics Platform"/>
            <consortium name="The Broad Institute Genome Sequencing Center for Infectious Disease"/>
            <person name="Wu L."/>
            <person name="Ma J."/>
        </authorList>
    </citation>
    <scope>NUCLEOTIDE SEQUENCE [LARGE SCALE GENOMIC DNA]</scope>
    <source>
        <strain evidence="6">CGMCC 4.7106</strain>
    </source>
</reference>
<keyword evidence="2" id="KW-0460">Magnesium</keyword>
<dbReference type="InterPro" id="IPR029017">
    <property type="entry name" value="Enolase-like_N"/>
</dbReference>
<evidence type="ECO:0000313" key="6">
    <source>
        <dbReference type="Proteomes" id="UP001597375"/>
    </source>
</evidence>
<dbReference type="InterPro" id="IPR041338">
    <property type="entry name" value="OSBS_N"/>
</dbReference>
<dbReference type="InterPro" id="IPR036849">
    <property type="entry name" value="Enolase-like_C_sf"/>
</dbReference>
<protein>
    <recommendedName>
        <fullName evidence="4">OSBS enolase-like N-terminal domain-containing protein</fullName>
    </recommendedName>
</protein>
<organism evidence="5 6">
    <name type="scientific">Luteolibacter algae</name>
    <dbReference type="NCBI Taxonomy" id="454151"/>
    <lineage>
        <taxon>Bacteria</taxon>
        <taxon>Pseudomonadati</taxon>
        <taxon>Verrucomicrobiota</taxon>
        <taxon>Verrucomicrobiia</taxon>
        <taxon>Verrucomicrobiales</taxon>
        <taxon>Verrucomicrobiaceae</taxon>
        <taxon>Luteolibacter</taxon>
    </lineage>
</organism>
<keyword evidence="1" id="KW-0479">Metal-binding</keyword>
<proteinExistence type="predicted"/>
<evidence type="ECO:0000313" key="5">
    <source>
        <dbReference type="EMBL" id="MFD2258027.1"/>
    </source>
</evidence>
<evidence type="ECO:0000256" key="3">
    <source>
        <dbReference type="ARBA" id="ARBA00023239"/>
    </source>
</evidence>
<name>A0ABW5DAT4_9BACT</name>
<sequence>MEFLKRQDVWISPYRLKSRGFLNSVSARREFEGVLIRAGNGFGCIHPWPELGDPPLSKCLEDLRGRRFWPIVKRAMRCAEFDDAARSAEESLFEEMEVPQSHATLVNASPKEIALAVEAGFSIVKMKAGRNLSDESDFIESMVSEYPQLKWRLDFNETLGPDEADAFLSALSPKTRMAVDFLEDITAFSESGWDRLWKKHRIRLAVDRESGPHRKAAQVTVVKPAVDEPFLLSEAAAMNQQRVVMTSYMDHPLGQSFAAWEAARTELIFPGLVGVCGVQTHHLFEKNEFVERMGDWKPGFTAAAGTGLGFDDELSSLPWMRL</sequence>
<dbReference type="EMBL" id="JBHUIT010000034">
    <property type="protein sequence ID" value="MFD2258027.1"/>
    <property type="molecule type" value="Genomic_DNA"/>
</dbReference>
<dbReference type="SUPFAM" id="SSF51604">
    <property type="entry name" value="Enolase C-terminal domain-like"/>
    <property type="match status" value="1"/>
</dbReference>